<accession>A0A5J4RLN8</accession>
<comment type="caution">
    <text evidence="3">The sequence shown here is derived from an EMBL/GenBank/DDBJ whole genome shotgun (WGS) entry which is preliminary data.</text>
</comment>
<evidence type="ECO:0008006" key="4">
    <source>
        <dbReference type="Google" id="ProtNLM"/>
    </source>
</evidence>
<evidence type="ECO:0000256" key="1">
    <source>
        <dbReference type="SAM" id="MobiDB-lite"/>
    </source>
</evidence>
<name>A0A5J4RLN8_9ZZZZ</name>
<sequence>MRDNELLQRLSKEKDLRAFRDWQIITAVQTHTGKKAEETASVLGVNISKVYHTIQQYNQLGPSWRTSRKRGGRREARSLMTLKKSRKC</sequence>
<feature type="region of interest" description="Disordered" evidence="1">
    <location>
        <begin position="63"/>
        <end position="88"/>
    </location>
</feature>
<organism evidence="3">
    <name type="scientific">termite gut metagenome</name>
    <dbReference type="NCBI Taxonomy" id="433724"/>
    <lineage>
        <taxon>unclassified sequences</taxon>
        <taxon>metagenomes</taxon>
        <taxon>organismal metagenomes</taxon>
    </lineage>
</organism>
<proteinExistence type="predicted"/>
<gene>
    <name evidence="2" type="ORF">EZS27_017651</name>
    <name evidence="3" type="ORF">EZS27_017653</name>
</gene>
<dbReference type="AlphaFoldDB" id="A0A5J4RLN8"/>
<dbReference type="EMBL" id="SNRY01001048">
    <property type="protein sequence ID" value="KAA6333993.1"/>
    <property type="molecule type" value="Genomic_DNA"/>
</dbReference>
<protein>
    <recommendedName>
        <fullName evidence="4">Winged helix-turn helix domain-containing protein</fullName>
    </recommendedName>
</protein>
<evidence type="ECO:0000313" key="2">
    <source>
        <dbReference type="EMBL" id="KAA6333991.1"/>
    </source>
</evidence>
<evidence type="ECO:0000313" key="3">
    <source>
        <dbReference type="EMBL" id="KAA6333993.1"/>
    </source>
</evidence>
<dbReference type="EMBL" id="SNRY01001048">
    <property type="protein sequence ID" value="KAA6333991.1"/>
    <property type="molecule type" value="Genomic_DNA"/>
</dbReference>
<reference evidence="3" key="1">
    <citation type="submission" date="2019-03" db="EMBL/GenBank/DDBJ databases">
        <title>Single cell metagenomics reveals metabolic interactions within the superorganism composed of flagellate Streblomastix strix and complex community of Bacteroidetes bacteria on its surface.</title>
        <authorList>
            <person name="Treitli S.C."/>
            <person name="Kolisko M."/>
            <person name="Husnik F."/>
            <person name="Keeling P."/>
            <person name="Hampl V."/>
        </authorList>
    </citation>
    <scope>NUCLEOTIDE SEQUENCE</scope>
    <source>
        <strain evidence="3">STM</strain>
    </source>
</reference>